<proteinExistence type="predicted"/>
<dbReference type="AlphaFoldDB" id="A0A8C4KZU8"/>
<evidence type="ECO:0000256" key="1">
    <source>
        <dbReference type="SAM" id="SignalP"/>
    </source>
</evidence>
<evidence type="ECO:0008006" key="3">
    <source>
        <dbReference type="Google" id="ProtNLM"/>
    </source>
</evidence>
<feature type="chain" id="PRO_5034539157" description="Secreted protein" evidence="1">
    <location>
        <begin position="26"/>
        <end position="66"/>
    </location>
</feature>
<accession>A0A8C4KZU8</accession>
<evidence type="ECO:0000313" key="2">
    <source>
        <dbReference type="Ensembl" id="ENSEASP00005001583.1"/>
    </source>
</evidence>
<reference evidence="2" key="1">
    <citation type="submission" date="2023-03" db="UniProtKB">
        <authorList>
            <consortium name="Ensembl"/>
        </authorList>
    </citation>
    <scope>IDENTIFICATION</scope>
</reference>
<name>A0A8C4KZU8_EQUAS</name>
<keyword evidence="1" id="KW-0732">Signal</keyword>
<dbReference type="Ensembl" id="ENSEAST00005001776.1">
    <property type="protein sequence ID" value="ENSEASP00005001583.1"/>
    <property type="gene ID" value="ENSEASG00005001291.1"/>
</dbReference>
<protein>
    <recommendedName>
        <fullName evidence="3">Secreted protein</fullName>
    </recommendedName>
</protein>
<feature type="signal peptide" evidence="1">
    <location>
        <begin position="1"/>
        <end position="25"/>
    </location>
</feature>
<sequence>MVCLCLRHLFKALAAVASNSPPSSSLQTDSSRAGLYHSLLSDLSCNYENEICCCAFREKSRLSHKF</sequence>
<organism evidence="2">
    <name type="scientific">Equus asinus asinus</name>
    <dbReference type="NCBI Taxonomy" id="83772"/>
    <lineage>
        <taxon>Eukaryota</taxon>
        <taxon>Metazoa</taxon>
        <taxon>Chordata</taxon>
        <taxon>Craniata</taxon>
        <taxon>Vertebrata</taxon>
        <taxon>Euteleostomi</taxon>
        <taxon>Mammalia</taxon>
        <taxon>Eutheria</taxon>
        <taxon>Laurasiatheria</taxon>
        <taxon>Perissodactyla</taxon>
        <taxon>Equidae</taxon>
        <taxon>Equus</taxon>
    </lineage>
</organism>